<evidence type="ECO:0000313" key="3">
    <source>
        <dbReference type="Proteomes" id="UP001302676"/>
    </source>
</evidence>
<dbReference type="RefSeq" id="XP_062639354.1">
    <property type="nucleotide sequence ID" value="XM_062779818.1"/>
</dbReference>
<evidence type="ECO:0000256" key="1">
    <source>
        <dbReference type="SAM" id="MobiDB-lite"/>
    </source>
</evidence>
<reference evidence="2" key="2">
    <citation type="submission" date="2023-05" db="EMBL/GenBank/DDBJ databases">
        <authorList>
            <consortium name="Lawrence Berkeley National Laboratory"/>
            <person name="Steindorff A."/>
            <person name="Hensen N."/>
            <person name="Bonometti L."/>
            <person name="Westerberg I."/>
            <person name="Brannstrom I.O."/>
            <person name="Guillou S."/>
            <person name="Cros-Aarteil S."/>
            <person name="Calhoun S."/>
            <person name="Haridas S."/>
            <person name="Kuo A."/>
            <person name="Mondo S."/>
            <person name="Pangilinan J."/>
            <person name="Riley R."/>
            <person name="Labutti K."/>
            <person name="Andreopoulos B."/>
            <person name="Lipzen A."/>
            <person name="Chen C."/>
            <person name="Yanf M."/>
            <person name="Daum C."/>
            <person name="Ng V."/>
            <person name="Clum A."/>
            <person name="Ohm R."/>
            <person name="Martin F."/>
            <person name="Silar P."/>
            <person name="Natvig D."/>
            <person name="Lalanne C."/>
            <person name="Gautier V."/>
            <person name="Ament-Velasquez S.L."/>
            <person name="Kruys A."/>
            <person name="Hutchinson M.I."/>
            <person name="Powell A.J."/>
            <person name="Barry K."/>
            <person name="Miller A.N."/>
            <person name="Grigoriev I.V."/>
            <person name="Debuchy R."/>
            <person name="Gladieux P."/>
            <person name="Thoren M.H."/>
            <person name="Johannesson H."/>
        </authorList>
    </citation>
    <scope>NUCLEOTIDE SEQUENCE</scope>
    <source>
        <strain evidence="2">CBS 141.50</strain>
    </source>
</reference>
<gene>
    <name evidence="2" type="ORF">C8A04DRAFT_26143</name>
</gene>
<dbReference type="GeneID" id="87816431"/>
<feature type="compositionally biased region" description="Low complexity" evidence="1">
    <location>
        <begin position="223"/>
        <end position="233"/>
    </location>
</feature>
<proteinExistence type="predicted"/>
<feature type="region of interest" description="Disordered" evidence="1">
    <location>
        <begin position="174"/>
        <end position="407"/>
    </location>
</feature>
<name>A0AAN6V6W5_9PEZI</name>
<feature type="compositionally biased region" description="Polar residues" evidence="1">
    <location>
        <begin position="65"/>
        <end position="86"/>
    </location>
</feature>
<keyword evidence="3" id="KW-1185">Reference proteome</keyword>
<comment type="caution">
    <text evidence="2">The sequence shown here is derived from an EMBL/GenBank/DDBJ whole genome shotgun (WGS) entry which is preliminary data.</text>
</comment>
<feature type="compositionally biased region" description="Basic and acidic residues" evidence="1">
    <location>
        <begin position="14"/>
        <end position="23"/>
    </location>
</feature>
<reference evidence="2" key="1">
    <citation type="journal article" date="2023" name="Mol. Phylogenet. Evol.">
        <title>Genome-scale phylogeny and comparative genomics of the fungal order Sordariales.</title>
        <authorList>
            <person name="Hensen N."/>
            <person name="Bonometti L."/>
            <person name="Westerberg I."/>
            <person name="Brannstrom I.O."/>
            <person name="Guillou S."/>
            <person name="Cros-Aarteil S."/>
            <person name="Calhoun S."/>
            <person name="Haridas S."/>
            <person name="Kuo A."/>
            <person name="Mondo S."/>
            <person name="Pangilinan J."/>
            <person name="Riley R."/>
            <person name="LaButti K."/>
            <person name="Andreopoulos B."/>
            <person name="Lipzen A."/>
            <person name="Chen C."/>
            <person name="Yan M."/>
            <person name="Daum C."/>
            <person name="Ng V."/>
            <person name="Clum A."/>
            <person name="Steindorff A."/>
            <person name="Ohm R.A."/>
            <person name="Martin F."/>
            <person name="Silar P."/>
            <person name="Natvig D.O."/>
            <person name="Lalanne C."/>
            <person name="Gautier V."/>
            <person name="Ament-Velasquez S.L."/>
            <person name="Kruys A."/>
            <person name="Hutchinson M.I."/>
            <person name="Powell A.J."/>
            <person name="Barry K."/>
            <person name="Miller A.N."/>
            <person name="Grigoriev I.V."/>
            <person name="Debuchy R."/>
            <person name="Gladieux P."/>
            <person name="Hiltunen Thoren M."/>
            <person name="Johannesson H."/>
        </authorList>
    </citation>
    <scope>NUCLEOTIDE SEQUENCE</scope>
    <source>
        <strain evidence="2">CBS 141.50</strain>
    </source>
</reference>
<dbReference type="Proteomes" id="UP001302676">
    <property type="component" value="Unassembled WGS sequence"/>
</dbReference>
<feature type="compositionally biased region" description="Acidic residues" evidence="1">
    <location>
        <begin position="348"/>
        <end position="361"/>
    </location>
</feature>
<feature type="compositionally biased region" description="Acidic residues" evidence="1">
    <location>
        <begin position="462"/>
        <end position="472"/>
    </location>
</feature>
<evidence type="ECO:0000313" key="2">
    <source>
        <dbReference type="EMBL" id="KAK4145983.1"/>
    </source>
</evidence>
<sequence>MPFLSSLFRYQRKRSLEDEPEHKPKQRAHLSLPTFPGFGHSSGNNAHFSPFKPTLHADSAASAASPGTTEPKSTTTHLPIYQSFTSSRRDDFFALRYQPEDPTPGLNQDNNGESSTSAQRKSPRVSAITDLGKQEFLSPKDDGLASKNPVFDESVALAKYYQSIIPDYRTMFASSDDDQSVNNNVVSENEPQPRKRQKQEQQQQPTTHSPLLNAGSKPKDQTSAPSPSPSQSPSRKRTNALKKRPPHRRRDTPSPPNAVVFRLSPGSSTPPPPSSSFTFLPPVSTAAPSAPNAKTSHGETSHAEASTTSPSAASPSAGTFSPPSAINTGVTTPTTTTPAVASSPTFMDVDDNGDNNDDTMEMDTPAPAPDPATPHIPPRNPNRLSQQTQSLISHPQPTLGQPQKSEVWPMMEMEVERERGRPRFRSPFPATIAVAIAAAEASSVGSGSPATDPFASNPVQEPEPELDVDMDGPDPGVATAGADVDMPDTNLTQETNPIIEDSENTNDDPRISRFLHGRDISAGLELCQDMLVEQMTAAFASLSHTNDTSSTNAHGPLIGGPSVSGFGSGFGSAPAPGSGSGIRTRDRLNALLLKEAYEGLLKRCRENTGTQPRMGEAVPVLEHWLEVLGRLERG</sequence>
<feature type="compositionally biased region" description="Polar residues" evidence="1">
    <location>
        <begin position="382"/>
        <end position="404"/>
    </location>
</feature>
<dbReference type="AlphaFoldDB" id="A0AAN6V6W5"/>
<accession>A0AAN6V6W5</accession>
<feature type="compositionally biased region" description="Low complexity" evidence="1">
    <location>
        <begin position="180"/>
        <end position="190"/>
    </location>
</feature>
<feature type="compositionally biased region" description="Basic residues" evidence="1">
    <location>
        <begin position="234"/>
        <end position="250"/>
    </location>
</feature>
<feature type="compositionally biased region" description="Pro residues" evidence="1">
    <location>
        <begin position="366"/>
        <end position="380"/>
    </location>
</feature>
<feature type="compositionally biased region" description="Polar residues" evidence="1">
    <location>
        <begin position="105"/>
        <end position="120"/>
    </location>
</feature>
<organism evidence="2 3">
    <name type="scientific">Dichotomopilus funicola</name>
    <dbReference type="NCBI Taxonomy" id="1934379"/>
    <lineage>
        <taxon>Eukaryota</taxon>
        <taxon>Fungi</taxon>
        <taxon>Dikarya</taxon>
        <taxon>Ascomycota</taxon>
        <taxon>Pezizomycotina</taxon>
        <taxon>Sordariomycetes</taxon>
        <taxon>Sordariomycetidae</taxon>
        <taxon>Sordariales</taxon>
        <taxon>Chaetomiaceae</taxon>
        <taxon>Dichotomopilus</taxon>
    </lineage>
</organism>
<feature type="region of interest" description="Disordered" evidence="1">
    <location>
        <begin position="443"/>
        <end position="490"/>
    </location>
</feature>
<protein>
    <submittedName>
        <fullName evidence="2">Uncharacterized protein</fullName>
    </submittedName>
</protein>
<feature type="compositionally biased region" description="Low complexity" evidence="1">
    <location>
        <begin position="275"/>
        <end position="284"/>
    </location>
</feature>
<feature type="region of interest" description="Disordered" evidence="1">
    <location>
        <begin position="1"/>
        <end position="149"/>
    </location>
</feature>
<feature type="compositionally biased region" description="Low complexity" evidence="1">
    <location>
        <begin position="303"/>
        <end position="347"/>
    </location>
</feature>
<dbReference type="EMBL" id="MU853564">
    <property type="protein sequence ID" value="KAK4145983.1"/>
    <property type="molecule type" value="Genomic_DNA"/>
</dbReference>